<dbReference type="Proteomes" id="UP001358417">
    <property type="component" value="Unassembled WGS sequence"/>
</dbReference>
<comment type="caution">
    <text evidence="3">The sequence shown here is derived from an EMBL/GenBank/DDBJ whole genome shotgun (WGS) entry which is preliminary data.</text>
</comment>
<evidence type="ECO:0000256" key="1">
    <source>
        <dbReference type="SAM" id="Phobius"/>
    </source>
</evidence>
<reference evidence="3 4" key="1">
    <citation type="submission" date="2023-08" db="EMBL/GenBank/DDBJ databases">
        <title>Black Yeasts Isolated from many extreme environments.</title>
        <authorList>
            <person name="Coleine C."/>
            <person name="Stajich J.E."/>
            <person name="Selbmann L."/>
        </authorList>
    </citation>
    <scope>NUCLEOTIDE SEQUENCE [LARGE SCALE GENOMIC DNA]</scope>
    <source>
        <strain evidence="3 4">CCFEE 5792</strain>
    </source>
</reference>
<dbReference type="RefSeq" id="XP_064711531.1">
    <property type="nucleotide sequence ID" value="XM_064843671.1"/>
</dbReference>
<feature type="transmembrane region" description="Helical" evidence="1">
    <location>
        <begin position="75"/>
        <end position="97"/>
    </location>
</feature>
<feature type="transmembrane region" description="Helical" evidence="1">
    <location>
        <begin position="45"/>
        <end position="69"/>
    </location>
</feature>
<proteinExistence type="predicted"/>
<feature type="transmembrane region" description="Helical" evidence="1">
    <location>
        <begin position="208"/>
        <end position="232"/>
    </location>
</feature>
<dbReference type="EMBL" id="JAVRRD010000001">
    <property type="protein sequence ID" value="KAK5064207.1"/>
    <property type="molecule type" value="Genomic_DNA"/>
</dbReference>
<sequence>MGKDFYTNTFDSTTIIVTATTALSFYNSIELILLIFTTFTSYRGLYFWSLLIATSGLIPYCIGLVLHYFRLGNNLAGLIINNYGWCAFVTGQSVVLYSRLGIVLGRENNRILKFVKWMIIIDAILFHVSTTVLEFVGNYADSHAVRPAYQKGYIYIEKIQMTGFCIQEFIISGLYVWKTLDILKTQDNAPRSGSTTSDHSPKKHVHRVMLQLVIINVIIIALDVLLLVVEYYDLHIVEISLKPFVYSVKLKLEFAVLSKLVETSSTVQANRRRLSLTPDLFDPNVASFDSTRPLPVLKNATGTDVEFAVDPTRKSANLHLRTTLSATSTSASSRPQWMEDLEKSDISTHIEKVDNDSEVRRSEPLAGPFSKEYMQEDSADLDQYEPANYRKLRKGSDLLYADALLALSKRNQGAS</sequence>
<keyword evidence="1" id="KW-0812">Transmembrane</keyword>
<dbReference type="PANTHER" id="PTHR37013">
    <property type="entry name" value="INTEGRAL MEMBRANE PROTEIN (AFU_ORTHOLOGUE AFUA_1G05950)-RELATED"/>
    <property type="match status" value="1"/>
</dbReference>
<evidence type="ECO:0000259" key="2">
    <source>
        <dbReference type="Pfam" id="PF24802"/>
    </source>
</evidence>
<evidence type="ECO:0000313" key="3">
    <source>
        <dbReference type="EMBL" id="KAK5064207.1"/>
    </source>
</evidence>
<feature type="transmembrane region" description="Helical" evidence="1">
    <location>
        <begin position="15"/>
        <end position="36"/>
    </location>
</feature>
<name>A0AAV9NT06_9EURO</name>
<evidence type="ECO:0000313" key="4">
    <source>
        <dbReference type="Proteomes" id="UP001358417"/>
    </source>
</evidence>
<dbReference type="GeneID" id="89968262"/>
<dbReference type="InterPro" id="IPR056120">
    <property type="entry name" value="DUF7703"/>
</dbReference>
<feature type="domain" description="DUF7703" evidence="2">
    <location>
        <begin position="14"/>
        <end position="264"/>
    </location>
</feature>
<feature type="transmembrane region" description="Helical" evidence="1">
    <location>
        <begin position="159"/>
        <end position="177"/>
    </location>
</feature>
<dbReference type="AlphaFoldDB" id="A0AAV9NT06"/>
<keyword evidence="4" id="KW-1185">Reference proteome</keyword>
<protein>
    <recommendedName>
        <fullName evidence="2">DUF7703 domain-containing protein</fullName>
    </recommendedName>
</protein>
<keyword evidence="1" id="KW-0472">Membrane</keyword>
<organism evidence="3 4">
    <name type="scientific">Exophiala bonariae</name>
    <dbReference type="NCBI Taxonomy" id="1690606"/>
    <lineage>
        <taxon>Eukaryota</taxon>
        <taxon>Fungi</taxon>
        <taxon>Dikarya</taxon>
        <taxon>Ascomycota</taxon>
        <taxon>Pezizomycotina</taxon>
        <taxon>Eurotiomycetes</taxon>
        <taxon>Chaetothyriomycetidae</taxon>
        <taxon>Chaetothyriales</taxon>
        <taxon>Herpotrichiellaceae</taxon>
        <taxon>Exophiala</taxon>
    </lineage>
</organism>
<keyword evidence="1" id="KW-1133">Transmembrane helix</keyword>
<dbReference type="PANTHER" id="PTHR37013:SF3">
    <property type="entry name" value="INTEGRAL MEMBRANE PROTEIN (AFU_ORTHOLOGUE AFUA_1G05950)"/>
    <property type="match status" value="1"/>
</dbReference>
<accession>A0AAV9NT06</accession>
<gene>
    <name evidence="3" type="ORF">LTR84_000040</name>
</gene>
<dbReference type="Pfam" id="PF24802">
    <property type="entry name" value="DUF7703"/>
    <property type="match status" value="1"/>
</dbReference>
<feature type="transmembrane region" description="Helical" evidence="1">
    <location>
        <begin position="117"/>
        <end position="139"/>
    </location>
</feature>